<keyword evidence="2" id="KW-1133">Transmembrane helix</keyword>
<protein>
    <submittedName>
        <fullName evidence="3">Uncharacterized protein</fullName>
    </submittedName>
</protein>
<feature type="transmembrane region" description="Helical" evidence="2">
    <location>
        <begin position="183"/>
        <end position="207"/>
    </location>
</feature>
<evidence type="ECO:0000256" key="1">
    <source>
        <dbReference type="SAM" id="MobiDB-lite"/>
    </source>
</evidence>
<evidence type="ECO:0000313" key="3">
    <source>
        <dbReference type="EMBL" id="THU76179.1"/>
    </source>
</evidence>
<feature type="transmembrane region" description="Helical" evidence="2">
    <location>
        <begin position="228"/>
        <end position="249"/>
    </location>
</feature>
<feature type="transmembrane region" description="Helical" evidence="2">
    <location>
        <begin position="269"/>
        <end position="291"/>
    </location>
</feature>
<feature type="transmembrane region" description="Helical" evidence="2">
    <location>
        <begin position="61"/>
        <end position="84"/>
    </location>
</feature>
<dbReference type="Proteomes" id="UP000297245">
    <property type="component" value="Unassembled WGS sequence"/>
</dbReference>
<dbReference type="AlphaFoldDB" id="A0A4S8KL05"/>
<keyword evidence="2" id="KW-0812">Transmembrane</keyword>
<name>A0A4S8KL05_DENBC</name>
<feature type="transmembrane region" description="Helical" evidence="2">
    <location>
        <begin position="144"/>
        <end position="163"/>
    </location>
</feature>
<sequence>MLNLSSDGGQVEEIRSLFHQIGQLIIMMAVIFMIYGIYLVVTLLAMQVLISRGIMNSKPRLALFFIAVFELLISTTYVILLLILDAITFFTYDPSEKWLQHWEILSSQFSIGIIFVSRLNFLLSDGIVVWRTWVLFPFNKLVKVALVFCMLITTVCTFVDAGLDARSSLHEIKVDSGDPASQNLLTALPLLITNAIATSLIGYKTWLHQQDVKQNLMSTGTAMSRVSKVLWLLIESGLIYCLILIAYIITTQIGLHPNDLRNIPLSALIIAGITPLLAALFPVFVILMVALEDAKDPALDLSDSNSHKPSNPNPNSKNNRNISRSLPHSEMRQMLNNLAGIGQRSLAIYAVRTFQMELT</sequence>
<organism evidence="3 4">
    <name type="scientific">Dendrothele bispora (strain CBS 962.96)</name>
    <dbReference type="NCBI Taxonomy" id="1314807"/>
    <lineage>
        <taxon>Eukaryota</taxon>
        <taxon>Fungi</taxon>
        <taxon>Dikarya</taxon>
        <taxon>Basidiomycota</taxon>
        <taxon>Agaricomycotina</taxon>
        <taxon>Agaricomycetes</taxon>
        <taxon>Agaricomycetidae</taxon>
        <taxon>Agaricales</taxon>
        <taxon>Agaricales incertae sedis</taxon>
        <taxon>Dendrothele</taxon>
    </lineage>
</organism>
<keyword evidence="2" id="KW-0472">Membrane</keyword>
<proteinExistence type="predicted"/>
<feature type="compositionally biased region" description="Low complexity" evidence="1">
    <location>
        <begin position="302"/>
        <end position="323"/>
    </location>
</feature>
<feature type="region of interest" description="Disordered" evidence="1">
    <location>
        <begin position="300"/>
        <end position="323"/>
    </location>
</feature>
<evidence type="ECO:0000313" key="4">
    <source>
        <dbReference type="Proteomes" id="UP000297245"/>
    </source>
</evidence>
<accession>A0A4S8KL05</accession>
<keyword evidence="4" id="KW-1185">Reference proteome</keyword>
<dbReference type="EMBL" id="ML181106">
    <property type="protein sequence ID" value="THU76179.1"/>
    <property type="molecule type" value="Genomic_DNA"/>
</dbReference>
<dbReference type="OrthoDB" id="3174319at2759"/>
<gene>
    <name evidence="3" type="ORF">K435DRAFT_846682</name>
</gene>
<feature type="transmembrane region" description="Helical" evidence="2">
    <location>
        <begin position="104"/>
        <end position="123"/>
    </location>
</feature>
<reference evidence="3 4" key="1">
    <citation type="journal article" date="2019" name="Nat. Ecol. Evol.">
        <title>Megaphylogeny resolves global patterns of mushroom evolution.</title>
        <authorList>
            <person name="Varga T."/>
            <person name="Krizsan K."/>
            <person name="Foldi C."/>
            <person name="Dima B."/>
            <person name="Sanchez-Garcia M."/>
            <person name="Sanchez-Ramirez S."/>
            <person name="Szollosi G.J."/>
            <person name="Szarkandi J.G."/>
            <person name="Papp V."/>
            <person name="Albert L."/>
            <person name="Andreopoulos W."/>
            <person name="Angelini C."/>
            <person name="Antonin V."/>
            <person name="Barry K.W."/>
            <person name="Bougher N.L."/>
            <person name="Buchanan P."/>
            <person name="Buyck B."/>
            <person name="Bense V."/>
            <person name="Catcheside P."/>
            <person name="Chovatia M."/>
            <person name="Cooper J."/>
            <person name="Damon W."/>
            <person name="Desjardin D."/>
            <person name="Finy P."/>
            <person name="Geml J."/>
            <person name="Haridas S."/>
            <person name="Hughes K."/>
            <person name="Justo A."/>
            <person name="Karasinski D."/>
            <person name="Kautmanova I."/>
            <person name="Kiss B."/>
            <person name="Kocsube S."/>
            <person name="Kotiranta H."/>
            <person name="LaButti K.M."/>
            <person name="Lechner B.E."/>
            <person name="Liimatainen K."/>
            <person name="Lipzen A."/>
            <person name="Lukacs Z."/>
            <person name="Mihaltcheva S."/>
            <person name="Morgado L.N."/>
            <person name="Niskanen T."/>
            <person name="Noordeloos M.E."/>
            <person name="Ohm R.A."/>
            <person name="Ortiz-Santana B."/>
            <person name="Ovrebo C."/>
            <person name="Racz N."/>
            <person name="Riley R."/>
            <person name="Savchenko A."/>
            <person name="Shiryaev A."/>
            <person name="Soop K."/>
            <person name="Spirin V."/>
            <person name="Szebenyi C."/>
            <person name="Tomsovsky M."/>
            <person name="Tulloss R.E."/>
            <person name="Uehling J."/>
            <person name="Grigoriev I.V."/>
            <person name="Vagvolgyi C."/>
            <person name="Papp T."/>
            <person name="Martin F.M."/>
            <person name="Miettinen O."/>
            <person name="Hibbett D.S."/>
            <person name="Nagy L.G."/>
        </authorList>
    </citation>
    <scope>NUCLEOTIDE SEQUENCE [LARGE SCALE GENOMIC DNA]</scope>
    <source>
        <strain evidence="3 4">CBS 962.96</strain>
    </source>
</reference>
<feature type="transmembrane region" description="Helical" evidence="2">
    <location>
        <begin position="24"/>
        <end position="49"/>
    </location>
</feature>
<evidence type="ECO:0000256" key="2">
    <source>
        <dbReference type="SAM" id="Phobius"/>
    </source>
</evidence>